<comment type="caution">
    <text evidence="8">The sequence shown here is derived from an EMBL/GenBank/DDBJ whole genome shotgun (WGS) entry which is preliminary data.</text>
</comment>
<dbReference type="EMBL" id="JAYDYQ010002533">
    <property type="protein sequence ID" value="KAK4486157.1"/>
    <property type="molecule type" value="Genomic_DNA"/>
</dbReference>
<keyword evidence="5" id="KW-0287">Flowering</keyword>
<evidence type="ECO:0000256" key="4">
    <source>
        <dbReference type="ARBA" id="ARBA00023054"/>
    </source>
</evidence>
<dbReference type="PANTHER" id="PTHR33405:SF4">
    <property type="entry name" value="PROTEIN FLX-LIKE 2"/>
    <property type="match status" value="1"/>
</dbReference>
<dbReference type="InterPro" id="IPR040353">
    <property type="entry name" value="FLX/FLX-like"/>
</dbReference>
<evidence type="ECO:0000313" key="9">
    <source>
        <dbReference type="Proteomes" id="UP001291926"/>
    </source>
</evidence>
<proteinExistence type="inferred from homology"/>
<evidence type="ECO:0008006" key="10">
    <source>
        <dbReference type="Google" id="ProtNLM"/>
    </source>
</evidence>
<feature type="coiled-coil region" evidence="6">
    <location>
        <begin position="82"/>
        <end position="224"/>
    </location>
</feature>
<feature type="compositionally biased region" description="Polar residues" evidence="7">
    <location>
        <begin position="435"/>
        <end position="446"/>
    </location>
</feature>
<feature type="non-terminal residue" evidence="8">
    <location>
        <position position="461"/>
    </location>
</feature>
<dbReference type="Proteomes" id="UP001291926">
    <property type="component" value="Unassembled WGS sequence"/>
</dbReference>
<reference evidence="8 9" key="1">
    <citation type="journal article" date="2023" name="bioRxiv">
        <title>Genome report: Whole genome sequence and annotation of Penstemon davidsonii.</title>
        <authorList>
            <person name="Ostevik K.L."/>
            <person name="Alabady M."/>
            <person name="Zhang M."/>
            <person name="Rausher M.D."/>
        </authorList>
    </citation>
    <scope>NUCLEOTIDE SEQUENCE [LARGE SCALE GENOMIC DNA]</scope>
    <source>
        <strain evidence="8">DNT005</strain>
        <tissue evidence="8">Whole leaf</tissue>
    </source>
</reference>
<feature type="region of interest" description="Disordered" evidence="7">
    <location>
        <begin position="1"/>
        <end position="45"/>
    </location>
</feature>
<dbReference type="PANTHER" id="PTHR33405">
    <property type="entry name" value="PROTEIN FLX-LIKE 2"/>
    <property type="match status" value="1"/>
</dbReference>
<keyword evidence="4 6" id="KW-0175">Coiled coil</keyword>
<feature type="region of interest" description="Disordered" evidence="7">
    <location>
        <begin position="291"/>
        <end position="461"/>
    </location>
</feature>
<evidence type="ECO:0000256" key="3">
    <source>
        <dbReference type="ARBA" id="ARBA00022782"/>
    </source>
</evidence>
<organism evidence="8 9">
    <name type="scientific">Penstemon davidsonii</name>
    <dbReference type="NCBI Taxonomy" id="160366"/>
    <lineage>
        <taxon>Eukaryota</taxon>
        <taxon>Viridiplantae</taxon>
        <taxon>Streptophyta</taxon>
        <taxon>Embryophyta</taxon>
        <taxon>Tracheophyta</taxon>
        <taxon>Spermatophyta</taxon>
        <taxon>Magnoliopsida</taxon>
        <taxon>eudicotyledons</taxon>
        <taxon>Gunneridae</taxon>
        <taxon>Pentapetalae</taxon>
        <taxon>asterids</taxon>
        <taxon>lamiids</taxon>
        <taxon>Lamiales</taxon>
        <taxon>Plantaginaceae</taxon>
        <taxon>Cheloneae</taxon>
        <taxon>Penstemon</taxon>
    </lineage>
</organism>
<comment type="similarity">
    <text evidence="1">Belongs to the FLX family.</text>
</comment>
<accession>A0ABR0DA74</accession>
<evidence type="ECO:0000256" key="6">
    <source>
        <dbReference type="SAM" id="Coils"/>
    </source>
</evidence>
<protein>
    <recommendedName>
        <fullName evidence="10">Protein FLX-like 2</fullName>
    </recommendedName>
</protein>
<evidence type="ECO:0000256" key="1">
    <source>
        <dbReference type="ARBA" id="ARBA00005405"/>
    </source>
</evidence>
<keyword evidence="2" id="KW-0217">Developmental protein</keyword>
<evidence type="ECO:0000256" key="7">
    <source>
        <dbReference type="SAM" id="MobiDB-lite"/>
    </source>
</evidence>
<evidence type="ECO:0000256" key="2">
    <source>
        <dbReference type="ARBA" id="ARBA00022473"/>
    </source>
</evidence>
<feature type="compositionally biased region" description="Low complexity" evidence="7">
    <location>
        <begin position="292"/>
        <end position="303"/>
    </location>
</feature>
<name>A0ABR0DA74_9LAMI</name>
<keyword evidence="3" id="KW-0221">Differentiation</keyword>
<evidence type="ECO:0000256" key="5">
    <source>
        <dbReference type="ARBA" id="ARBA00023089"/>
    </source>
</evidence>
<keyword evidence="9" id="KW-1185">Reference proteome</keyword>
<sequence length="461" mass="49262">MASQGRVPPPHLRRPLPGPGVMHPDPYGSATRPPPGGFPHFEMLPPPEVMEQKLSAQHIEIVKLATENQRLANTHGTLRHDLATANKEMQLLHNHIADVKAEKEHQKRGIVDKISMMEPELEAARSIKMELQQARAEAQSLVAARQELISKVQQLTRDLQMAHSDAQQIPSLISELDNLRQEYQHYRATYDYEKKLYNDHLESLQVMEKNYMAMSREVKKLRAELTNTANFDPRTGLDDSLAMGNYASGQNAYAVGQQGQTPLVGVGSGGGAAGLGTGGAAGTKVNSPQVLAQSAPASSGAAPDTIRGPGHSAPRGPGYDAKKGHIVAGYDGQRVPTGPSYNAQMGHTGPDYDHRGPIGPGYATGSGYNSHWGPTGPGYDAQRGPGAAPAYDAQRGLIRPSYDAHQGPDTQKGLGNDVQRGANYDVQKGGPQGHVSLNNTTPSTRAGSGYESVPRGGNPVC</sequence>
<evidence type="ECO:0000313" key="8">
    <source>
        <dbReference type="EMBL" id="KAK4486157.1"/>
    </source>
</evidence>
<gene>
    <name evidence="8" type="ORF">RD792_008825</name>
</gene>